<dbReference type="InterPro" id="IPR004119">
    <property type="entry name" value="EcKL"/>
</dbReference>
<dbReference type="SMART" id="SM00587">
    <property type="entry name" value="CHK"/>
    <property type="match status" value="1"/>
</dbReference>
<dbReference type="PANTHER" id="PTHR11012:SF30">
    <property type="entry name" value="PROTEIN KINASE-LIKE DOMAIN-CONTAINING"/>
    <property type="match status" value="1"/>
</dbReference>
<dbReference type="InterPro" id="IPR011009">
    <property type="entry name" value="Kinase-like_dom_sf"/>
</dbReference>
<name>A0ABD2WL31_9HYME</name>
<reference evidence="2 3" key="1">
    <citation type="journal article" date="2024" name="bioRxiv">
        <title>A reference genome for Trichogramma kaykai: A tiny desert-dwelling parasitoid wasp with competing sex-ratio distorters.</title>
        <authorList>
            <person name="Culotta J."/>
            <person name="Lindsey A.R."/>
        </authorList>
    </citation>
    <scope>NUCLEOTIDE SEQUENCE [LARGE SCALE GENOMIC DNA]</scope>
    <source>
        <strain evidence="2 3">KSX58</strain>
    </source>
</reference>
<evidence type="ECO:0000259" key="1">
    <source>
        <dbReference type="SMART" id="SM00587"/>
    </source>
</evidence>
<dbReference type="Proteomes" id="UP001627154">
    <property type="component" value="Unassembled WGS sequence"/>
</dbReference>
<keyword evidence="3" id="KW-1185">Reference proteome</keyword>
<organism evidence="2 3">
    <name type="scientific">Trichogramma kaykai</name>
    <dbReference type="NCBI Taxonomy" id="54128"/>
    <lineage>
        <taxon>Eukaryota</taxon>
        <taxon>Metazoa</taxon>
        <taxon>Ecdysozoa</taxon>
        <taxon>Arthropoda</taxon>
        <taxon>Hexapoda</taxon>
        <taxon>Insecta</taxon>
        <taxon>Pterygota</taxon>
        <taxon>Neoptera</taxon>
        <taxon>Endopterygota</taxon>
        <taxon>Hymenoptera</taxon>
        <taxon>Apocrita</taxon>
        <taxon>Proctotrupomorpha</taxon>
        <taxon>Chalcidoidea</taxon>
        <taxon>Trichogrammatidae</taxon>
        <taxon>Trichogramma</taxon>
    </lineage>
</organism>
<evidence type="ECO:0000313" key="2">
    <source>
        <dbReference type="EMBL" id="KAL3393636.1"/>
    </source>
</evidence>
<dbReference type="InterPro" id="IPR015897">
    <property type="entry name" value="CHK_kinase-like"/>
</dbReference>
<proteinExistence type="predicted"/>
<dbReference type="Gene3D" id="3.90.1200.10">
    <property type="match status" value="1"/>
</dbReference>
<protein>
    <recommendedName>
        <fullName evidence="1">CHK kinase-like domain-containing protein</fullName>
    </recommendedName>
</protein>
<gene>
    <name evidence="2" type="ORF">TKK_011909</name>
</gene>
<dbReference type="AlphaFoldDB" id="A0ABD2WL31"/>
<accession>A0ABD2WL31</accession>
<dbReference type="EMBL" id="JBJJXI010000096">
    <property type="protein sequence ID" value="KAL3393636.1"/>
    <property type="molecule type" value="Genomic_DNA"/>
</dbReference>
<feature type="domain" description="CHK kinase-like" evidence="1">
    <location>
        <begin position="161"/>
        <end position="358"/>
    </location>
</feature>
<dbReference type="SUPFAM" id="SSF56112">
    <property type="entry name" value="Protein kinase-like (PK-like)"/>
    <property type="match status" value="1"/>
</dbReference>
<dbReference type="PANTHER" id="PTHR11012">
    <property type="entry name" value="PROTEIN KINASE-LIKE DOMAIN-CONTAINING"/>
    <property type="match status" value="1"/>
</dbReference>
<dbReference type="Pfam" id="PF02958">
    <property type="entry name" value="EcKL"/>
    <property type="match status" value="1"/>
</dbReference>
<sequence>MLEYGSLQRIGTMLLCFYLYTTRGGVVSGCASPRLRCSSHRVCSVYCCSRRVPIIQLLQPLLQDYEQDNHLELLKAEEKLATKLGDNFLSAVYRIAVSGKRKNGSEYRGSFIRKIRLNENQLTKQMRDDKMFENEAYFYNNIYPINGSFAPKPVLATVDQIILEDLGDRGYVVLSRKDLLDFKHTDEVVKAMASMHAFYLSYKLNHPEEFVKLIAPIKENVFPKDDNISPGRFYELGFDTAKKSLETIADSSPQARRGLRFLRFFEKDLYNTLKSMIDPTKNDSKYWTLTHGDLWNNNLMFLQDNQEEILRLKFLDYQVIRHMSPATDFVYLVYSSCKPERRTSAIFFQERLVPRRNRASGIIRYGGCSPGYARFNVRRRRDRSYACNWYEFPPKARLLLLMMLLRTSKPCVMTAGPGVPMNYETSSKVHLFARSDSRVCNRALGALARRYMLENYPLVRNVWASTPRESDIFNFADFECHNAFITSVDFLYYSDLCIRLRASCIHRQSKYAHEQFGIGRLGAHFVACHALLEFAINDPRSEGIIRVAPEATTVQYTLLQYFQRVAAKATIYSKTSVGVGGGGGAEEETVVVAKGRYTRRVAAKLQAIQPRKEKRRRRGSYYYYLWGGSAAQHTPSSQAPPQRGALYMITTTPSTISQRSGSPAVDR</sequence>
<comment type="caution">
    <text evidence="2">The sequence shown here is derived from an EMBL/GenBank/DDBJ whole genome shotgun (WGS) entry which is preliminary data.</text>
</comment>
<evidence type="ECO:0000313" key="3">
    <source>
        <dbReference type="Proteomes" id="UP001627154"/>
    </source>
</evidence>